<accession>A0ACB8WT98</accession>
<reference evidence="1" key="1">
    <citation type="submission" date="2022-04" db="EMBL/GenBank/DDBJ databases">
        <title>Jade perch genome.</title>
        <authorList>
            <person name="Chao B."/>
        </authorList>
    </citation>
    <scope>NUCLEOTIDE SEQUENCE</scope>
    <source>
        <strain evidence="1">CB-2022</strain>
    </source>
</reference>
<dbReference type="Proteomes" id="UP000831701">
    <property type="component" value="Chromosome 6"/>
</dbReference>
<comment type="caution">
    <text evidence="1">The sequence shown here is derived from an EMBL/GenBank/DDBJ whole genome shotgun (WGS) entry which is preliminary data.</text>
</comment>
<keyword evidence="2" id="KW-1185">Reference proteome</keyword>
<evidence type="ECO:0000313" key="2">
    <source>
        <dbReference type="Proteomes" id="UP000831701"/>
    </source>
</evidence>
<evidence type="ECO:0000313" key="1">
    <source>
        <dbReference type="EMBL" id="KAI3370994.1"/>
    </source>
</evidence>
<organism evidence="1 2">
    <name type="scientific">Scortum barcoo</name>
    <name type="common">barcoo grunter</name>
    <dbReference type="NCBI Taxonomy" id="214431"/>
    <lineage>
        <taxon>Eukaryota</taxon>
        <taxon>Metazoa</taxon>
        <taxon>Chordata</taxon>
        <taxon>Craniata</taxon>
        <taxon>Vertebrata</taxon>
        <taxon>Euteleostomi</taxon>
        <taxon>Actinopterygii</taxon>
        <taxon>Neopterygii</taxon>
        <taxon>Teleostei</taxon>
        <taxon>Neoteleostei</taxon>
        <taxon>Acanthomorphata</taxon>
        <taxon>Eupercaria</taxon>
        <taxon>Centrarchiformes</taxon>
        <taxon>Terapontoidei</taxon>
        <taxon>Terapontidae</taxon>
        <taxon>Scortum</taxon>
    </lineage>
</organism>
<dbReference type="EMBL" id="CM041536">
    <property type="protein sequence ID" value="KAI3370994.1"/>
    <property type="molecule type" value="Genomic_DNA"/>
</dbReference>
<feature type="non-terminal residue" evidence="1">
    <location>
        <position position="1"/>
    </location>
</feature>
<name>A0ACB8WT98_9TELE</name>
<protein>
    <submittedName>
        <fullName evidence="1">Uncharacterized protein</fullName>
    </submittedName>
</protein>
<sequence>WSAGEGGCSERDKEEAQQTDYKSQLSLWLPLDSIEVMGERRALAKTVHHHGQHLPPSASDCGGLKQLLQQQTQTSKASLSLCLLTLALKAFGLTTAFL</sequence>
<gene>
    <name evidence="1" type="ORF">L3Q82_023648</name>
</gene>
<proteinExistence type="predicted"/>